<keyword evidence="3" id="KW-0238">DNA-binding</keyword>
<accession>A0AAN7JSU2</accession>
<dbReference type="PANTHER" id="PTHR31391:SF135">
    <property type="entry name" value="B3 DOMAIN-CONTAINING PROTEIN OS01G0234100-LIKE ISOFORM X1"/>
    <property type="match status" value="1"/>
</dbReference>
<name>A0AAN7JSU2_9MYRT</name>
<evidence type="ECO:0000313" key="9">
    <source>
        <dbReference type="EMBL" id="KAK4754125.1"/>
    </source>
</evidence>
<keyword evidence="10" id="KW-1185">Reference proteome</keyword>
<evidence type="ECO:0000256" key="6">
    <source>
        <dbReference type="SAM" id="Coils"/>
    </source>
</evidence>
<feature type="coiled-coil region" evidence="6">
    <location>
        <begin position="450"/>
        <end position="484"/>
    </location>
</feature>
<feature type="compositionally biased region" description="Basic residues" evidence="7">
    <location>
        <begin position="64"/>
        <end position="81"/>
    </location>
</feature>
<feature type="region of interest" description="Disordered" evidence="7">
    <location>
        <begin position="1"/>
        <end position="81"/>
    </location>
</feature>
<dbReference type="Pfam" id="PF02362">
    <property type="entry name" value="B3"/>
    <property type="match status" value="1"/>
</dbReference>
<evidence type="ECO:0000256" key="5">
    <source>
        <dbReference type="ARBA" id="ARBA00023242"/>
    </source>
</evidence>
<reference evidence="9 10" key="1">
    <citation type="journal article" date="2023" name="Hortic Res">
        <title>Pangenome of water caltrop reveals structural variations and asymmetric subgenome divergence after allopolyploidization.</title>
        <authorList>
            <person name="Zhang X."/>
            <person name="Chen Y."/>
            <person name="Wang L."/>
            <person name="Yuan Y."/>
            <person name="Fang M."/>
            <person name="Shi L."/>
            <person name="Lu R."/>
            <person name="Comes H.P."/>
            <person name="Ma Y."/>
            <person name="Chen Y."/>
            <person name="Huang G."/>
            <person name="Zhou Y."/>
            <person name="Zheng Z."/>
            <person name="Qiu Y."/>
        </authorList>
    </citation>
    <scope>NUCLEOTIDE SEQUENCE [LARGE SCALE GENOMIC DNA]</scope>
    <source>
        <tissue evidence="9">Roots</tissue>
    </source>
</reference>
<dbReference type="PANTHER" id="PTHR31391">
    <property type="entry name" value="B3 DOMAIN-CONTAINING PROTEIN OS11G0197600-RELATED"/>
    <property type="match status" value="1"/>
</dbReference>
<keyword evidence="2" id="KW-0805">Transcription regulation</keyword>
<dbReference type="CDD" id="cd10017">
    <property type="entry name" value="B3_DNA"/>
    <property type="match status" value="1"/>
</dbReference>
<feature type="domain" description="TF-B3" evidence="8">
    <location>
        <begin position="139"/>
        <end position="230"/>
    </location>
</feature>
<dbReference type="PROSITE" id="PS50863">
    <property type="entry name" value="B3"/>
    <property type="match status" value="1"/>
</dbReference>
<evidence type="ECO:0000259" key="8">
    <source>
        <dbReference type="PROSITE" id="PS50863"/>
    </source>
</evidence>
<dbReference type="SUPFAM" id="SSF101936">
    <property type="entry name" value="DNA-binding pseudobarrel domain"/>
    <property type="match status" value="1"/>
</dbReference>
<evidence type="ECO:0000256" key="1">
    <source>
        <dbReference type="ARBA" id="ARBA00004123"/>
    </source>
</evidence>
<keyword evidence="6" id="KW-0175">Coiled coil</keyword>
<evidence type="ECO:0000256" key="3">
    <source>
        <dbReference type="ARBA" id="ARBA00023125"/>
    </source>
</evidence>
<comment type="caution">
    <text evidence="9">The sequence shown here is derived from an EMBL/GenBank/DDBJ whole genome shotgun (WGS) entry which is preliminary data.</text>
</comment>
<evidence type="ECO:0000313" key="10">
    <source>
        <dbReference type="Proteomes" id="UP001345219"/>
    </source>
</evidence>
<keyword evidence="5" id="KW-0539">Nucleus</keyword>
<dbReference type="Proteomes" id="UP001345219">
    <property type="component" value="Chromosome 2"/>
</dbReference>
<dbReference type="InterPro" id="IPR015300">
    <property type="entry name" value="DNA-bd_pseudobarrel_sf"/>
</dbReference>
<gene>
    <name evidence="9" type="ORF">SAY87_002229</name>
</gene>
<feature type="region of interest" description="Disordered" evidence="7">
    <location>
        <begin position="262"/>
        <end position="312"/>
    </location>
</feature>
<sequence>MEVEPSEVMNEEPVVEEEAPQTELPSELQIIPTPDGSANGDEAATLAELWPSRKPKSDGSTPAVRKKMKKKKSTLTMRRKKHSNLATSLTLALRSGKSPSYEKYPSPDHTTDALDVVRSAAMVRAEEFQSSLDPNIPSFIKPLVKSHVGGCFFMGLPGAYCRAYLPLNDATLIMEDEHGKAYDVKYLGHKTGLSAGWRQFSIEHNLLEGDVLVIQIIEASRLKVHIFKTCNIPEDEHAMEPCGLDPPAEIPETRAAQGDTIACNPDTRKHPRSCPLSILHKKKKKSRRENLLTPPTGQSAEHSGNHSDEVGSEVLESSKLSVPKLHFKDVATFENFKILIDGAPLDSEFLEDTRLKYYHLCCSQNEFLHGNLMEGINLKLIVGAISEIVSISDAIRACSLTTSQDMFLSWDKTLNAFELLGMKVGFLRARLKRLICLAFESEGAAEARKLAEAKSKWAFVEDEIRKLELKLLELEEVNEKLETEIGSLRPKVETYQLEFFEQANAPW</sequence>
<comment type="subcellular location">
    <subcellularLocation>
        <location evidence="1">Nucleus</location>
    </subcellularLocation>
</comment>
<dbReference type="SMART" id="SM01019">
    <property type="entry name" value="B3"/>
    <property type="match status" value="1"/>
</dbReference>
<feature type="compositionally biased region" description="Acidic residues" evidence="7">
    <location>
        <begin position="1"/>
        <end position="20"/>
    </location>
</feature>
<evidence type="ECO:0000256" key="7">
    <source>
        <dbReference type="SAM" id="MobiDB-lite"/>
    </source>
</evidence>
<dbReference type="Gene3D" id="2.40.330.10">
    <property type="entry name" value="DNA-binding pseudobarrel domain"/>
    <property type="match status" value="1"/>
</dbReference>
<proteinExistence type="predicted"/>
<evidence type="ECO:0000256" key="4">
    <source>
        <dbReference type="ARBA" id="ARBA00023163"/>
    </source>
</evidence>
<keyword evidence="4" id="KW-0804">Transcription</keyword>
<dbReference type="EMBL" id="JAXIOK010000015">
    <property type="protein sequence ID" value="KAK4754125.1"/>
    <property type="molecule type" value="Genomic_DNA"/>
</dbReference>
<feature type="compositionally biased region" description="Polar residues" evidence="7">
    <location>
        <begin position="293"/>
        <end position="302"/>
    </location>
</feature>
<organism evidence="9 10">
    <name type="scientific">Trapa incisa</name>
    <dbReference type="NCBI Taxonomy" id="236973"/>
    <lineage>
        <taxon>Eukaryota</taxon>
        <taxon>Viridiplantae</taxon>
        <taxon>Streptophyta</taxon>
        <taxon>Embryophyta</taxon>
        <taxon>Tracheophyta</taxon>
        <taxon>Spermatophyta</taxon>
        <taxon>Magnoliopsida</taxon>
        <taxon>eudicotyledons</taxon>
        <taxon>Gunneridae</taxon>
        <taxon>Pentapetalae</taxon>
        <taxon>rosids</taxon>
        <taxon>malvids</taxon>
        <taxon>Myrtales</taxon>
        <taxon>Lythraceae</taxon>
        <taxon>Trapa</taxon>
    </lineage>
</organism>
<protein>
    <recommendedName>
        <fullName evidence="8">TF-B3 domain-containing protein</fullName>
    </recommendedName>
</protein>
<dbReference type="AlphaFoldDB" id="A0AAN7JSU2"/>
<evidence type="ECO:0000256" key="2">
    <source>
        <dbReference type="ARBA" id="ARBA00023015"/>
    </source>
</evidence>
<dbReference type="InterPro" id="IPR003340">
    <property type="entry name" value="B3_DNA-bd"/>
</dbReference>
<dbReference type="GO" id="GO:0003677">
    <property type="term" value="F:DNA binding"/>
    <property type="evidence" value="ECO:0007669"/>
    <property type="project" value="UniProtKB-KW"/>
</dbReference>
<dbReference type="InterPro" id="IPR044837">
    <property type="entry name" value="REM16-like"/>
</dbReference>
<dbReference type="GO" id="GO:0005634">
    <property type="term" value="C:nucleus"/>
    <property type="evidence" value="ECO:0007669"/>
    <property type="project" value="UniProtKB-SubCell"/>
</dbReference>